<keyword evidence="4" id="KW-1133">Transmembrane helix</keyword>
<keyword evidence="4" id="KW-0472">Membrane</keyword>
<sequence>MLDFTNLSRRQVRNWINFLYFILVTVTWILVILADITFFFLYMSTRRKKRAELRALECLAYSSTLSYLRAQNDYDKEAKCIIEHIRPLLNISSPRHLAELKRLINDEELERLVSLKHIGESNLKHKWVELEEKEDEDVKSNNNSTSIKKKFKGS</sequence>
<dbReference type="AlphaFoldDB" id="A0A816KT45"/>
<dbReference type="InterPro" id="IPR005491">
    <property type="entry name" value="ENT_dom"/>
</dbReference>
<dbReference type="GO" id="GO:0005634">
    <property type="term" value="C:nucleus"/>
    <property type="evidence" value="ECO:0007669"/>
    <property type="project" value="UniProtKB-SubCell"/>
</dbReference>
<gene>
    <name evidence="6" type="ORF">KQP761_LOCUS12446</name>
    <name evidence="7" type="ORF">MBJ925_LOCUS3275</name>
</gene>
<evidence type="ECO:0000256" key="3">
    <source>
        <dbReference type="SAM" id="MobiDB-lite"/>
    </source>
</evidence>
<comment type="caution">
    <text evidence="7">The sequence shown here is derived from an EMBL/GenBank/DDBJ whole genome shotgun (WGS) entry which is preliminary data.</text>
</comment>
<keyword evidence="4" id="KW-0812">Transmembrane</keyword>
<evidence type="ECO:0000256" key="2">
    <source>
        <dbReference type="ARBA" id="ARBA00023242"/>
    </source>
</evidence>
<comment type="subcellular location">
    <subcellularLocation>
        <location evidence="1">Nucleus</location>
    </subcellularLocation>
</comment>
<organism evidence="7 8">
    <name type="scientific">Rotaria magnacalcarata</name>
    <dbReference type="NCBI Taxonomy" id="392030"/>
    <lineage>
        <taxon>Eukaryota</taxon>
        <taxon>Metazoa</taxon>
        <taxon>Spiralia</taxon>
        <taxon>Gnathifera</taxon>
        <taxon>Rotifera</taxon>
        <taxon>Eurotatoria</taxon>
        <taxon>Bdelloidea</taxon>
        <taxon>Philodinida</taxon>
        <taxon>Philodinidae</taxon>
        <taxon>Rotaria</taxon>
    </lineage>
</organism>
<reference evidence="7" key="1">
    <citation type="submission" date="2021-02" db="EMBL/GenBank/DDBJ databases">
        <authorList>
            <person name="Nowell W R."/>
        </authorList>
    </citation>
    <scope>NUCLEOTIDE SEQUENCE</scope>
</reference>
<dbReference type="PROSITE" id="PS51138">
    <property type="entry name" value="ENT"/>
    <property type="match status" value="1"/>
</dbReference>
<dbReference type="Proteomes" id="UP000663824">
    <property type="component" value="Unassembled WGS sequence"/>
</dbReference>
<feature type="transmembrane region" description="Helical" evidence="4">
    <location>
        <begin position="20"/>
        <end position="42"/>
    </location>
</feature>
<dbReference type="EMBL" id="CAJNRE010000325">
    <property type="protein sequence ID" value="CAF1925587.1"/>
    <property type="molecule type" value="Genomic_DNA"/>
</dbReference>
<evidence type="ECO:0000259" key="5">
    <source>
        <dbReference type="PROSITE" id="PS51138"/>
    </source>
</evidence>
<protein>
    <recommendedName>
        <fullName evidence="5">ENT domain-containing protein</fullName>
    </recommendedName>
</protein>
<name>A0A816KT45_9BILA</name>
<dbReference type="Pfam" id="PF03735">
    <property type="entry name" value="ENT"/>
    <property type="match status" value="1"/>
</dbReference>
<proteinExistence type="predicted"/>
<evidence type="ECO:0000313" key="8">
    <source>
        <dbReference type="Proteomes" id="UP000663824"/>
    </source>
</evidence>
<dbReference type="InterPro" id="IPR036142">
    <property type="entry name" value="ENT_dom-like_sf"/>
</dbReference>
<dbReference type="Gene3D" id="1.10.1240.40">
    <property type="entry name" value="ENT domain"/>
    <property type="match status" value="1"/>
</dbReference>
<feature type="domain" description="ENT" evidence="5">
    <location>
        <begin position="49"/>
        <end position="135"/>
    </location>
</feature>
<accession>A0A816KT45</accession>
<evidence type="ECO:0000313" key="7">
    <source>
        <dbReference type="EMBL" id="CAF1925587.1"/>
    </source>
</evidence>
<dbReference type="EMBL" id="CAJNOW010005726">
    <property type="protein sequence ID" value="CAF1459728.1"/>
    <property type="molecule type" value="Genomic_DNA"/>
</dbReference>
<evidence type="ECO:0000313" key="6">
    <source>
        <dbReference type="EMBL" id="CAF1459728.1"/>
    </source>
</evidence>
<dbReference type="SMART" id="SM01191">
    <property type="entry name" value="ENT"/>
    <property type="match status" value="1"/>
</dbReference>
<dbReference type="Proteomes" id="UP000663834">
    <property type="component" value="Unassembled WGS sequence"/>
</dbReference>
<evidence type="ECO:0000256" key="4">
    <source>
        <dbReference type="SAM" id="Phobius"/>
    </source>
</evidence>
<evidence type="ECO:0000256" key="1">
    <source>
        <dbReference type="ARBA" id="ARBA00004123"/>
    </source>
</evidence>
<dbReference type="SUPFAM" id="SSF158639">
    <property type="entry name" value="ENT-like"/>
    <property type="match status" value="1"/>
</dbReference>
<dbReference type="OrthoDB" id="10035579at2759"/>
<feature type="region of interest" description="Disordered" evidence="3">
    <location>
        <begin position="134"/>
        <end position="154"/>
    </location>
</feature>
<keyword evidence="2" id="KW-0539">Nucleus</keyword>